<evidence type="ECO:0000313" key="2">
    <source>
        <dbReference type="Proteomes" id="UP001500151"/>
    </source>
</evidence>
<dbReference type="RefSeq" id="WP_344392645.1">
    <property type="nucleotide sequence ID" value="NZ_BAAASJ010000045.1"/>
</dbReference>
<accession>A0ABN3R4C8</accession>
<gene>
    <name evidence="1" type="ORF">GCM10010307_47250</name>
</gene>
<organism evidence="1 2">
    <name type="scientific">Streptomyces vastus</name>
    <dbReference type="NCBI Taxonomy" id="285451"/>
    <lineage>
        <taxon>Bacteria</taxon>
        <taxon>Bacillati</taxon>
        <taxon>Actinomycetota</taxon>
        <taxon>Actinomycetes</taxon>
        <taxon>Kitasatosporales</taxon>
        <taxon>Streptomycetaceae</taxon>
        <taxon>Streptomyces</taxon>
    </lineage>
</organism>
<keyword evidence="2" id="KW-1185">Reference proteome</keyword>
<protein>
    <recommendedName>
        <fullName evidence="3">Transposase</fullName>
    </recommendedName>
</protein>
<dbReference type="EMBL" id="BAAASJ010000045">
    <property type="protein sequence ID" value="GAA2643425.1"/>
    <property type="molecule type" value="Genomic_DNA"/>
</dbReference>
<reference evidence="1 2" key="1">
    <citation type="journal article" date="2019" name="Int. J. Syst. Evol. Microbiol.">
        <title>The Global Catalogue of Microorganisms (GCM) 10K type strain sequencing project: providing services to taxonomists for standard genome sequencing and annotation.</title>
        <authorList>
            <consortium name="The Broad Institute Genomics Platform"/>
            <consortium name="The Broad Institute Genome Sequencing Center for Infectious Disease"/>
            <person name="Wu L."/>
            <person name="Ma J."/>
        </authorList>
    </citation>
    <scope>NUCLEOTIDE SEQUENCE [LARGE SCALE GENOMIC DNA]</scope>
    <source>
        <strain evidence="1 2">JCM 4524</strain>
    </source>
</reference>
<comment type="caution">
    <text evidence="1">The sequence shown here is derived from an EMBL/GenBank/DDBJ whole genome shotgun (WGS) entry which is preliminary data.</text>
</comment>
<proteinExistence type="predicted"/>
<evidence type="ECO:0008006" key="3">
    <source>
        <dbReference type="Google" id="ProtNLM"/>
    </source>
</evidence>
<evidence type="ECO:0000313" key="1">
    <source>
        <dbReference type="EMBL" id="GAA2643425.1"/>
    </source>
</evidence>
<name>A0ABN3R4C8_9ACTN</name>
<sequence>MQALRGVRISKELTEQGLDAGPETIAWHLQQHHLRVSRATISRHLTAHGLVLPAPRKRPRSSYIRFQAELPNETWQADFTHDRLADRAGTDIEILTWHSPPSVAVQEAPLRCRGVGPRCGAVR</sequence>
<dbReference type="Proteomes" id="UP001500151">
    <property type="component" value="Unassembled WGS sequence"/>
</dbReference>